<feature type="compositionally biased region" description="Basic and acidic residues" evidence="1">
    <location>
        <begin position="3684"/>
        <end position="3699"/>
    </location>
</feature>
<feature type="compositionally biased region" description="Low complexity" evidence="1">
    <location>
        <begin position="1587"/>
        <end position="1597"/>
    </location>
</feature>
<feature type="compositionally biased region" description="Basic and acidic residues" evidence="1">
    <location>
        <begin position="1923"/>
        <end position="1956"/>
    </location>
</feature>
<feature type="compositionally biased region" description="Basic and acidic residues" evidence="1">
    <location>
        <begin position="4546"/>
        <end position="4559"/>
    </location>
</feature>
<keyword evidence="2" id="KW-0812">Transmembrane</keyword>
<feature type="compositionally biased region" description="Low complexity" evidence="1">
    <location>
        <begin position="1045"/>
        <end position="1059"/>
    </location>
</feature>
<feature type="region of interest" description="Disordered" evidence="1">
    <location>
        <begin position="1045"/>
        <end position="1065"/>
    </location>
</feature>
<feature type="compositionally biased region" description="Gly residues" evidence="1">
    <location>
        <begin position="3768"/>
        <end position="3779"/>
    </location>
</feature>
<feature type="domain" description="Bridge-like lipid transfer protein family member 1 C-terminal" evidence="3">
    <location>
        <begin position="4133"/>
        <end position="4745"/>
    </location>
</feature>
<feature type="region of interest" description="Disordered" evidence="1">
    <location>
        <begin position="1915"/>
        <end position="2017"/>
    </location>
</feature>
<evidence type="ECO:0000313" key="4">
    <source>
        <dbReference type="EMBL" id="CAH0602820.1"/>
    </source>
</evidence>
<keyword evidence="2" id="KW-0472">Membrane</keyword>
<feature type="region of interest" description="Disordered" evidence="1">
    <location>
        <begin position="3890"/>
        <end position="3910"/>
    </location>
</feature>
<dbReference type="Proteomes" id="UP001154114">
    <property type="component" value="Chromosome 4"/>
</dbReference>
<dbReference type="OrthoDB" id="10051416at2759"/>
<feature type="region of interest" description="Disordered" evidence="1">
    <location>
        <begin position="2736"/>
        <end position="2761"/>
    </location>
</feature>
<reference evidence="4" key="1">
    <citation type="submission" date="2021-12" db="EMBL/GenBank/DDBJ databases">
        <authorList>
            <person name="King R."/>
        </authorList>
    </citation>
    <scope>NUCLEOTIDE SEQUENCE</scope>
</reference>
<feature type="compositionally biased region" description="Polar residues" evidence="1">
    <location>
        <begin position="2878"/>
        <end position="2900"/>
    </location>
</feature>
<keyword evidence="2" id="KW-1133">Transmembrane helix</keyword>
<feature type="compositionally biased region" description="Basic and acidic residues" evidence="1">
    <location>
        <begin position="175"/>
        <end position="192"/>
    </location>
</feature>
<feature type="compositionally biased region" description="Polar residues" evidence="1">
    <location>
        <begin position="759"/>
        <end position="777"/>
    </location>
</feature>
<feature type="compositionally biased region" description="Polar residues" evidence="1">
    <location>
        <begin position="1974"/>
        <end position="1983"/>
    </location>
</feature>
<dbReference type="InterPro" id="IPR033616">
    <property type="entry name" value="BLTP1"/>
</dbReference>
<organism evidence="4 5">
    <name type="scientific">Chrysodeixis includens</name>
    <name type="common">Soybean looper</name>
    <name type="synonym">Pseudoplusia includens</name>
    <dbReference type="NCBI Taxonomy" id="689277"/>
    <lineage>
        <taxon>Eukaryota</taxon>
        <taxon>Metazoa</taxon>
        <taxon>Ecdysozoa</taxon>
        <taxon>Arthropoda</taxon>
        <taxon>Hexapoda</taxon>
        <taxon>Insecta</taxon>
        <taxon>Pterygota</taxon>
        <taxon>Neoptera</taxon>
        <taxon>Endopterygota</taxon>
        <taxon>Lepidoptera</taxon>
        <taxon>Glossata</taxon>
        <taxon>Ditrysia</taxon>
        <taxon>Noctuoidea</taxon>
        <taxon>Noctuidae</taxon>
        <taxon>Plusiinae</taxon>
        <taxon>Chrysodeixis</taxon>
    </lineage>
</organism>
<proteinExistence type="predicted"/>
<dbReference type="Pfam" id="PF25039">
    <property type="entry name" value="BLTP1_M"/>
    <property type="match status" value="3"/>
</dbReference>
<feature type="region of interest" description="Disordered" evidence="1">
    <location>
        <begin position="4343"/>
        <end position="4368"/>
    </location>
</feature>
<evidence type="ECO:0000256" key="1">
    <source>
        <dbReference type="SAM" id="MobiDB-lite"/>
    </source>
</evidence>
<dbReference type="InterPro" id="IPR047104">
    <property type="entry name" value="BLTP1_N"/>
</dbReference>
<feature type="region of interest" description="Disordered" evidence="1">
    <location>
        <begin position="4531"/>
        <end position="4559"/>
    </location>
</feature>
<dbReference type="EMBL" id="LR824007">
    <property type="protein sequence ID" value="CAH0602820.1"/>
    <property type="molecule type" value="Genomic_DNA"/>
</dbReference>
<feature type="region of interest" description="Disordered" evidence="1">
    <location>
        <begin position="3767"/>
        <end position="3804"/>
    </location>
</feature>
<feature type="region of interest" description="Disordered" evidence="1">
    <location>
        <begin position="2613"/>
        <end position="2637"/>
    </location>
</feature>
<feature type="region of interest" description="Disordered" evidence="1">
    <location>
        <begin position="172"/>
        <end position="192"/>
    </location>
</feature>
<sequence length="4749" mass="524408">MDNFTGSLDDPVAQGWNSSSIDFAEITMDRTFALLLVSLISAILWIVYINYYNSRVLGYILTRLINKFYFQDDNFKIGSFTLNALSGKIMFRDIVYINYDYTLRIQDGYLIFRWWRSYVPKDVSEDLSHSDTRLSIMLNGFELHFYNRCDLYNELEKIFGLEPVIKQQNDDDCTDRDKAMNDANEKRRRAQDTVRSEAAMARTWRDLIPVIKIDICSGRVVFGNRLVPTTLSISVEESHLVYSTKPPASSLDHLMHFVKAKAENCKVMLAPSPNYTSMVDEPPRYMGEGFVVMSSNYIEVYFYMDEPGLVPEQPVLLQLANGDIVESAPPIWGVDIKCGKGTDFSYGPWADRQRDHLFKFFFPPNYKNLEVTPQPKPGDRRQTQSFDIRLSTLNEATIDILFTKNKETNAVHINIGAGSYLEVTLPWIVLLDGYTTKITGQLLHLEATTSLQYRSLAESETLEYTVKCHYPLVWNHHQCWQLSLTGCKATTHLVYTHIDFFQDLINDWSTKARPDILHFVPYTWKISLLLKECEVVTVSNQYNWIDCSSTNQENNHVAFCGDLLDVSFDLPFIDFLPDVIPLKIWVQGEAVDMSLYMPEVNTSKLLLLSIDKNMKLVPCRLKASKWRRKCVKAQGWVDCWSVPIVALSVRYNYHPIPPLGPEPQADITTPEKEEILLSPMRIPRMRKQPQINWPLDGNKFDRTTLPPDKVSVELEVGPSILLAYGTIITSFMNLLENIFGEDQTFTDMQKAPNMETFHWSSENAKVNDKTSVNQHTEISMDDSTDSSKGPFDPRRYRPLDVTVSIIIHDIQAHLVKNCSENEPPCPVVLIERFGFEMDKSFKETKLQLLLSPSILVSANNLSRTNPTNSGALYQGHLMLSSFQLRGNGFFSDTNRTVEEDTVEYAWMMELQLGQLTGRLTLPQLYQIISSLETFLLLICDSENELVPPNPAKQCHHGMNNVLCPETDLTLKYRCPTPNEIKYKMIRVAIDLIDIYIADSNTTLQAWISPVRLSYCNLHGSGFGTGVTGLLPNIKLALYTQTNMQTNTHHHSNGSNNSHNKPPENDNWVGVGSVALGPLLIEAASSLPQTPKNLHLVQQKFLKLHDEKTKRLWFLWPVEGKSSQCGCTGGCAFFGSNRNGPNFLKPNPNDLNEGINIAMFNIIETAPGEYGYGQSLLHTGQLVFHTPPYNSLNVCLQPTNVATLIPSPLPQSLNKSPQSADRRSLTRRFSYTSMSKGSNNLLVSSTKSDVPYARLVDASIPLGSTKIDSDSKLNKSILNVPQMESSVSDSKLALSCGAKDNTSVTGKKPVTTETESFVVPKVPARSVAISESHYSLNSQVPPEDTLPQEVQRTMSITSENHSEAFFSADEDMFPSRSSSLKHSFGSRHSNPRDKSSFGINDITNEKWTSPISKSEAVDLPDTISNLSTGGVQPDSETGSVSSTSFISAISSQEDMTLVNLHMQTNKPIVDSPLLMASYMHNLPQYKCANWSTCSLPSGSDAFTVPLFKRADDGTLVYVGQKYLPSFEPLGKVNILRLISKKDANNQNQHGPYSNLPPHFNSQVKAHPYPQGWWDVQQTVQDSQENTTEKSTTSTVTTTSDSKSGLFVKLRGEIDIMLTPLVLESTQKFVESLTPVLANIHPITVINHLRLLCISSVSSANVLKQKQYVQNWLPQMQDRSHSNLVTDKDDKCKLATIPHSNVYEESICEQLQATVTIPKVNMIFIQSSVVEDMISFSALDNIQDLTCVSLFGVSVENIIAKYVSAKKNLESVQLYYRPTLRALGSKKSFGIMKGPRALISAQSSGKRRGPERGEPVYIEASQQQCEDTTITLNVGKVHGQLRRIRNESCQLKDVTITGIPSQHSKVAFKFIRVDSCAKGCESMCCQNGAPAEAQKDCPIGYIMFECGLESISIKVSKHSQSHKPSQNDDKKPVRADNESCRESVKSAEETKPEKERSTKSRTSGIEDLFRKRDSSSKPSTPNLGNAQPPPVPPPPEPSTPGPDEPSNNDSTATVVPLKDNGNTSSCAIDLKVVWFNFAAPPRTPITKKIDYTRLDWNLLSTASPAINAWMNPCNRLGIRVVALYRAYARRLTATAASLMAAALDLAPHHTLPKSRYGRHTPMAKQLREEPSLQLCAVLLRYALQADAAAVQADLAERHLPSLSTLRQGVIVLSRQWKNILYTPLLLEHNYKSKVMKPLNVTFALPDLLEDSVEGWQEYPLETEALDENCLLLNMDVDKVNLPASGVAASPRPHSFPSTPPSVRGAHSSRASLVFPSLPFSTRKPAFNDDAIAIDYGTLKEDLPTVGSNPSLYSPHGSDENIKNDRAREDLYQWMAKQEPIKVESKSKKPIIPPSKMNPRAVAAALPACSLYPLQGSLMLLDAHLVFQPFLAALGVSPHQVTQGESKNKSGSGEGVNGPPALDSLGSKLSLIAWMDMFRIDIVVSDLAARDRRHTGKGKAQTHTIQSETPAFLCEKVSIDVDLKKVADMAVDDLIQRQNVLYISRGQLKKHISTMLNFNISIRFISQQVNMPLLRLLHQISNMYQNVKDTQIELRSQTKISHRQNKHTSSSVSDFRENLVSVTSLEKEVQYATLEPKWDLIAPALNPELAAVVPQSLSQQKLSQPTRPRPQSFAQKLRSTGKSVKGKLGYSSLNEGAHTPMYVGGTSAATVTEASTIPAGGTSPLAGGGVSPRSASADAADGKLAPRCWRTVYLLLDLYANMPDAETITHRFSVTTDIPEQYRHSRGPQRPSSREQNTSNSSSSAANMGMVVVGVARIHRTRLLASLSGLKLEAEITSLQASLSASRSRQWSLTGNLGRTMIVLLEGAAPNQQTVVRVSVGKSQALYGWEAGRQGATALLNVGGVRVDLPQHPVALHGVMTRSSRQLSSTLQELGVTRTSSRLSRTGPGGPASAAGTAGPAGAGSGSSSEGSPAPAPRPPRPPRPPAPHPLLNPLHLHFSVVLQSLSITAALLPSLQAQYKMEQVQSSGVTGNKAQFTVDLQQHSLSFVTKLQGGFGQVPEANIPAEAAVWLPGVHVSGRVLEQRGAQHRDGALLRPGRYVAAAADIGLFEHTLSTDLLNHLVFVQKVFMKEVNEVVQKVYGGEKPVPLWNEEEASTSALSRILFSLTIRIKRIQLTATTPSNSAVRLETGAVEFEISNRVQNVQQPTEPHEVRLFARAQVDVNLSLGQLIRNAMFEEAEPEFQQYAFFNTRISMRNAFQDEMVCGDDKEVVLITLKRPLIYIQPVAVDKAILVWLNYKNAYEYWNEKRLNLNTEVLTATQQVFEKVQLTSQITTPHLSTLFLQLNVDDIGICLPLSPPPMARWGLGRGAWGAWGAWGGEGEARGAVVVTLDSTSIGACSSGALVSKGRFVGLCLRFADDFEASLDDWKPRADEPSLNVCCVSEGTYEVCSRTTAAKHNENAKWFLNVSWQMEGVDIHLDVNVGKQLSALGHTLTMLTGYEEEDPLKMDYESDIDDEADNSKDSQESIILRRKYTDHLPAFVFDTSIDAKKRSKLIEKEMNEQAKIINDLRTLGASHTTIEYEMKRLHDLEALVFKDFRRDMIQKLRRQSVRASSITKGKLGLGSNRSKSFVVPTPPQERKDFEGVGEPNLAMSAGTVGDSGETLLLGDEDNRLADIIEGGSWSSMESEPLTGPSRSASLRGPRPGTGSARPLQTPAVQRQSSLPAHPDHWPDDLDTVELRRKHDHSSLPQSEMPSAENKTSKTKTSEPNIDFELDVKVYINSGKCVLHTKEPSKEDELKISGRMRVGRSASGGLGEGGAAGAAGAAAGTAGGASPTAARRKAPHARHQPVLDLTVFRVPGLDLKVHYESKTLPEEAASPQTVPPLPLNVGARKVGTKKAALFAWITLQSIPEETIISPHILEFLEQTLEPIPTKASFSTPTPEAESGSRSRSAEGASYGQYVYASFPVDVIVHFHMQPSTFRFSCLPASRVECLLQLPSLQIVFSSKRASDEEMAEPAVAMGGLSVTGCLADFSVNMFHPYGGKKSSLKEAQWSPLSDTERKDSLSINVEFVKFHLSRSRKLDFQTDQDQSKATVRFSTIVDVGSAWFKYDMRRLGEILAFPKAWYRRTIVRRMFLGDLSLHDTRDHGVPSNAPVSPVLPQREKIKTIDPQKSKDTKTPAPSIGAAWETLVLFAVNFTKLNVHMNMGNVMGNVSWQSRDFNCTGRLSIGSTGHRNMLVGVALAGSELDARGGIVGGAISLSSIDTYVHIEEEAGCNPGHVCGVRLAALELRLEYMGTPVLLARVSRLAAALRDEWLARARRPPHHPHTPTSRPAIILTHGTLSWHQLQILMSRSTTPDLLKMQLKLEEFFTQQFKSSKRVFSSLRPNYSTARRDRREPAPPAAAAAEGPPPMQQELRHHRHWQKVLQLVSGMQLSTLPTPLPANGTVLGGTMELHGTNISLACFHGNSFKSKSWALFSLKDPCISFATEAQQVANDDGALEVHVVQSLTASLGGSAGGAGAGAARAHQSMATVCRMTRALLFPPQFKTLKEWFHYAFANSEIDAIELFPSLERETGSGNTGTGGSGGGERERSTERGKGAADKHVREVIFALPSLQLHVRTHHLQGHAPPTENDEKPVVECSFITEFEDHIFVSVDAEAFLFLHDLISSYIKEKDRVMPGAGRAAWGESSTAAPSTSSASTSGAGTSTARPAPSDYRDYRCVTWHLEPTVRLLSWAGKSIEPYGVDYILQKLGFSHARTTIPKWLQRGTLDPLDKLLSLVLLRLVAIVPHK</sequence>
<evidence type="ECO:0000313" key="5">
    <source>
        <dbReference type="Proteomes" id="UP001154114"/>
    </source>
</evidence>
<dbReference type="SMART" id="SM01220">
    <property type="entry name" value="FSA_C"/>
    <property type="match status" value="1"/>
</dbReference>
<feature type="compositionally biased region" description="Gly residues" evidence="1">
    <location>
        <begin position="4536"/>
        <end position="4545"/>
    </location>
</feature>
<protein>
    <recommendedName>
        <fullName evidence="3">Bridge-like lipid transfer protein family member 1 C-terminal domain-containing protein</fullName>
    </recommendedName>
</protein>
<feature type="region of interest" description="Disordered" evidence="1">
    <location>
        <begin position="759"/>
        <end position="792"/>
    </location>
</feature>
<dbReference type="InterPro" id="IPR056741">
    <property type="entry name" value="BLTP1_M"/>
</dbReference>
<feature type="region of interest" description="Disordered" evidence="1">
    <location>
        <begin position="1578"/>
        <end position="1597"/>
    </location>
</feature>
<feature type="region of interest" description="Disordered" evidence="1">
    <location>
        <begin position="4640"/>
        <end position="4671"/>
    </location>
</feature>
<evidence type="ECO:0000259" key="3">
    <source>
        <dbReference type="SMART" id="SM01220"/>
    </source>
</evidence>
<dbReference type="GO" id="GO:0048488">
    <property type="term" value="P:synaptic vesicle endocytosis"/>
    <property type="evidence" value="ECO:0007669"/>
    <property type="project" value="TreeGrafter"/>
</dbReference>
<feature type="compositionally biased region" description="Pro residues" evidence="1">
    <location>
        <begin position="2931"/>
        <end position="2948"/>
    </location>
</feature>
<accession>A0A9P0FYN1</accession>
<keyword evidence="5" id="KW-1185">Reference proteome</keyword>
<feature type="region of interest" description="Disordered" evidence="1">
    <location>
        <begin position="1375"/>
        <end position="1400"/>
    </location>
</feature>
<feature type="region of interest" description="Disordered" evidence="1">
    <location>
        <begin position="3637"/>
        <end position="3726"/>
    </location>
</feature>
<dbReference type="GO" id="GO:0098793">
    <property type="term" value="C:presynapse"/>
    <property type="evidence" value="ECO:0007669"/>
    <property type="project" value="GOC"/>
</dbReference>
<feature type="region of interest" description="Disordered" evidence="1">
    <location>
        <begin position="3584"/>
        <end position="3607"/>
    </location>
</feature>
<dbReference type="InterPro" id="IPR056742">
    <property type="entry name" value="BLTP1_C"/>
</dbReference>
<dbReference type="Pfam" id="PF25040">
    <property type="entry name" value="BLTP1_C"/>
    <property type="match status" value="4"/>
</dbReference>
<feature type="transmembrane region" description="Helical" evidence="2">
    <location>
        <begin position="32"/>
        <end position="51"/>
    </location>
</feature>
<feature type="compositionally biased region" description="Pro residues" evidence="1">
    <location>
        <begin position="1985"/>
        <end position="2001"/>
    </location>
</feature>
<feature type="region of interest" description="Disordered" evidence="1">
    <location>
        <begin position="2877"/>
        <end position="2948"/>
    </location>
</feature>
<gene>
    <name evidence="4" type="ORF">CINC_LOCUS10166</name>
</gene>
<dbReference type="PANTHER" id="PTHR31640:SF1">
    <property type="entry name" value="BRIDGE-LIKE LIPID TRANSFER PROTEIN FAMILY MEMBER 1"/>
    <property type="match status" value="1"/>
</dbReference>
<feature type="compositionally biased region" description="Low complexity" evidence="1">
    <location>
        <begin position="3780"/>
        <end position="3795"/>
    </location>
</feature>
<evidence type="ECO:0000256" key="2">
    <source>
        <dbReference type="SAM" id="Phobius"/>
    </source>
</evidence>
<feature type="compositionally biased region" description="Low complexity" evidence="1">
    <location>
        <begin position="4647"/>
        <end position="4667"/>
    </location>
</feature>
<name>A0A9P0FYN1_CHRIL</name>
<dbReference type="PANTHER" id="PTHR31640">
    <property type="entry name" value="TRANSMEMBRANE PROTEIN KIAA1109"/>
    <property type="match status" value="1"/>
</dbReference>
<dbReference type="Pfam" id="PF20413">
    <property type="entry name" value="BLTP1_N"/>
    <property type="match status" value="1"/>
</dbReference>